<dbReference type="Pfam" id="PF00069">
    <property type="entry name" value="Pkinase"/>
    <property type="match status" value="1"/>
</dbReference>
<evidence type="ECO:0000256" key="2">
    <source>
        <dbReference type="ARBA" id="ARBA00022840"/>
    </source>
</evidence>
<dbReference type="GeneID" id="96904351"/>
<reference key="2">
    <citation type="submission" date="2011-08" db="EMBL/GenBank/DDBJ databases">
        <title>Genome sequence of Naumovozyma castellii.</title>
        <authorList>
            <person name="Gordon J.L."/>
            <person name="Armisen D."/>
            <person name="Proux-Wera E."/>
            <person name="OhEigeartaigh S.S."/>
            <person name="Byrne K.P."/>
            <person name="Wolfe K.H."/>
        </authorList>
    </citation>
    <scope>NUCLEOTIDE SEQUENCE</scope>
    <source>
        <strain>Type strain:CBS 4309</strain>
    </source>
</reference>
<feature type="binding site" evidence="3">
    <location>
        <position position="68"/>
    </location>
    <ligand>
        <name>ATP</name>
        <dbReference type="ChEBI" id="CHEBI:30616"/>
    </ligand>
</feature>
<dbReference type="PROSITE" id="PS00108">
    <property type="entry name" value="PROTEIN_KINASE_ST"/>
    <property type="match status" value="1"/>
</dbReference>
<dbReference type="InterPro" id="IPR000719">
    <property type="entry name" value="Prot_kinase_dom"/>
</dbReference>
<name>G0VGT2_NAUCA</name>
<dbReference type="OrthoDB" id="40902at2759"/>
<dbReference type="Proteomes" id="UP000001640">
    <property type="component" value="Chromosome 6"/>
</dbReference>
<sequence length="620" mass="70797">MSLNVPHRDMRSRAKSTTDIMTWPQLNHNETAFKCKYITKCDSQLGDGNFSIVKECMNIQTKDLFAMKLVNKNLVKDKLQIIQREFKLLKFISEEIRSLERNHEHDSLASSSSLARVRRSSANDTFDGHHHILQLFDFFETQDSIVLITQLCQKDDLYELIINNGKLDLQRQVIPFTACLISAFQFLHSHGIVHRDIKAENVLFRLNKNKSQSNNTVDTKYDLMAHDLILADFGLAVQLDAATDNALKEYVGTISYIAPEIVKCKGVGSFTRDELTNLKKYGCPVDIWALGVLVYFMAFGYTPFDCETDDETLDCISKCDYYMDEELVNDPKYKEFWSFIKCCFIVDDNRRPSSFDLKTHPFISDYFTTSNGSSRPQYLLRSQSHTLADYKEKQKMKKNSNTSKDIIVEDQELVDVPEDIYDNISLVRNKSSSSLHSLKSPSRSNISSNSSSTSLSYFSISRPKTKNTNVSDDSVRPQNESTHKLNVPELLLQKEEDQQTHDKNLDKIRDTLRRTLSMTSLRKPVPLSTSSLNPKQLKKNSTFVLDPKPPVTSLMNGCFSTTPEALSNFNSPKVLSRQNSYNESMNFTDSIPNTTEGPYINKNLQYSVENDDEDDIGIVI</sequence>
<feature type="region of interest" description="Disordered" evidence="4">
    <location>
        <begin position="432"/>
        <end position="484"/>
    </location>
</feature>
<keyword evidence="2 3" id="KW-0067">ATP-binding</keyword>
<feature type="compositionally biased region" description="Polar residues" evidence="4">
    <location>
        <begin position="466"/>
        <end position="480"/>
    </location>
</feature>
<keyword evidence="7" id="KW-1185">Reference proteome</keyword>
<protein>
    <recommendedName>
        <fullName evidence="5">Protein kinase domain-containing protein</fullName>
    </recommendedName>
</protein>
<evidence type="ECO:0000256" key="3">
    <source>
        <dbReference type="PROSITE-ProRule" id="PRU10141"/>
    </source>
</evidence>
<dbReference type="InterPro" id="IPR017441">
    <property type="entry name" value="Protein_kinase_ATP_BS"/>
</dbReference>
<dbReference type="AlphaFoldDB" id="G0VGT2"/>
<dbReference type="OMA" id="FEGHHHV"/>
<dbReference type="KEGG" id="ncs:NCAS_0F02190"/>
<gene>
    <name evidence="6" type="primary">NCAS0F02190</name>
    <name evidence="6" type="ordered locus">NCAS_0F02190</name>
</gene>
<evidence type="ECO:0000256" key="4">
    <source>
        <dbReference type="SAM" id="MobiDB-lite"/>
    </source>
</evidence>
<reference evidence="6 7" key="1">
    <citation type="journal article" date="2011" name="Proc. Natl. Acad. Sci. U.S.A.">
        <title>Evolutionary erosion of yeast sex chromosomes by mating-type switching accidents.</title>
        <authorList>
            <person name="Gordon J.L."/>
            <person name="Armisen D."/>
            <person name="Proux-Wera E."/>
            <person name="Oheigeartaigh S.S."/>
            <person name="Byrne K.P."/>
            <person name="Wolfe K.H."/>
        </authorList>
    </citation>
    <scope>NUCLEOTIDE SEQUENCE [LARGE SCALE GENOMIC DNA]</scope>
    <source>
        <strain evidence="7">ATCC 76901 / BCRC 22586 / CBS 4309 / NBRC 1992 / NRRL Y-12630</strain>
    </source>
</reference>
<evidence type="ECO:0000313" key="7">
    <source>
        <dbReference type="Proteomes" id="UP000001640"/>
    </source>
</evidence>
<keyword evidence="1 3" id="KW-0547">Nucleotide-binding</keyword>
<dbReference type="RefSeq" id="XP_003677058.1">
    <property type="nucleotide sequence ID" value="XM_003677010.1"/>
</dbReference>
<proteinExistence type="predicted"/>
<evidence type="ECO:0000256" key="1">
    <source>
        <dbReference type="ARBA" id="ARBA00022741"/>
    </source>
</evidence>
<dbReference type="HOGENOM" id="CLU_465513_0_0_1"/>
<dbReference type="PROSITE" id="PS00107">
    <property type="entry name" value="PROTEIN_KINASE_ATP"/>
    <property type="match status" value="1"/>
</dbReference>
<dbReference type="PROSITE" id="PS50011">
    <property type="entry name" value="PROTEIN_KINASE_DOM"/>
    <property type="match status" value="1"/>
</dbReference>
<organism evidence="6 7">
    <name type="scientific">Naumovozyma castellii</name>
    <name type="common">Yeast</name>
    <name type="synonym">Saccharomyces castellii</name>
    <dbReference type="NCBI Taxonomy" id="27288"/>
    <lineage>
        <taxon>Eukaryota</taxon>
        <taxon>Fungi</taxon>
        <taxon>Dikarya</taxon>
        <taxon>Ascomycota</taxon>
        <taxon>Saccharomycotina</taxon>
        <taxon>Saccharomycetes</taxon>
        <taxon>Saccharomycetales</taxon>
        <taxon>Saccharomycetaceae</taxon>
        <taxon>Naumovozyma</taxon>
    </lineage>
</organism>
<dbReference type="GO" id="GO:0004674">
    <property type="term" value="F:protein serine/threonine kinase activity"/>
    <property type="evidence" value="ECO:0007669"/>
    <property type="project" value="EnsemblFungi"/>
</dbReference>
<dbReference type="PANTHER" id="PTHR24347">
    <property type="entry name" value="SERINE/THREONINE-PROTEIN KINASE"/>
    <property type="match status" value="1"/>
</dbReference>
<dbReference type="InParanoid" id="G0VGT2"/>
<evidence type="ECO:0000313" key="6">
    <source>
        <dbReference type="EMBL" id="CCC70703.1"/>
    </source>
</evidence>
<dbReference type="InterPro" id="IPR011009">
    <property type="entry name" value="Kinase-like_dom_sf"/>
</dbReference>
<feature type="compositionally biased region" description="Low complexity" evidence="4">
    <location>
        <begin position="432"/>
        <end position="462"/>
    </location>
</feature>
<dbReference type="GO" id="GO:0005634">
    <property type="term" value="C:nucleus"/>
    <property type="evidence" value="ECO:0007669"/>
    <property type="project" value="EnsemblFungi"/>
</dbReference>
<accession>G0VGT2</accession>
<dbReference type="InterPro" id="IPR008271">
    <property type="entry name" value="Ser/Thr_kinase_AS"/>
</dbReference>
<dbReference type="Gene3D" id="3.30.200.20">
    <property type="entry name" value="Phosphorylase Kinase, domain 1"/>
    <property type="match status" value="1"/>
</dbReference>
<dbReference type="FunCoup" id="G0VGT2">
    <property type="interactions" value="315"/>
</dbReference>
<dbReference type="SUPFAM" id="SSF56112">
    <property type="entry name" value="Protein kinase-like (PK-like)"/>
    <property type="match status" value="1"/>
</dbReference>
<dbReference type="SMART" id="SM00220">
    <property type="entry name" value="S_TKc"/>
    <property type="match status" value="1"/>
</dbReference>
<dbReference type="EMBL" id="HE576757">
    <property type="protein sequence ID" value="CCC70703.1"/>
    <property type="molecule type" value="Genomic_DNA"/>
</dbReference>
<dbReference type="STRING" id="1064592.G0VGT2"/>
<evidence type="ECO:0000259" key="5">
    <source>
        <dbReference type="PROSITE" id="PS50011"/>
    </source>
</evidence>
<dbReference type="Gene3D" id="1.10.510.10">
    <property type="entry name" value="Transferase(Phosphotransferase) domain 1"/>
    <property type="match status" value="1"/>
</dbReference>
<dbReference type="GO" id="GO:0005737">
    <property type="term" value="C:cytoplasm"/>
    <property type="evidence" value="ECO:0007669"/>
    <property type="project" value="EnsemblFungi"/>
</dbReference>
<dbReference type="GO" id="GO:0005524">
    <property type="term" value="F:ATP binding"/>
    <property type="evidence" value="ECO:0007669"/>
    <property type="project" value="UniProtKB-UniRule"/>
</dbReference>
<feature type="domain" description="Protein kinase" evidence="5">
    <location>
        <begin position="39"/>
        <end position="363"/>
    </location>
</feature>
<dbReference type="GO" id="GO:1904547">
    <property type="term" value="P:regulation of cellular response to glucose starvation"/>
    <property type="evidence" value="ECO:0007669"/>
    <property type="project" value="EnsemblFungi"/>
</dbReference>
<dbReference type="eggNOG" id="KOG0032">
    <property type="taxonomic scope" value="Eukaryota"/>
</dbReference>